<dbReference type="Proteomes" id="UP000318578">
    <property type="component" value="Unassembled WGS sequence"/>
</dbReference>
<organism evidence="1 2">
    <name type="scientific">Amycolatopsis acidiphila</name>
    <dbReference type="NCBI Taxonomy" id="715473"/>
    <lineage>
        <taxon>Bacteria</taxon>
        <taxon>Bacillati</taxon>
        <taxon>Actinomycetota</taxon>
        <taxon>Actinomycetes</taxon>
        <taxon>Pseudonocardiales</taxon>
        <taxon>Pseudonocardiaceae</taxon>
        <taxon>Amycolatopsis</taxon>
    </lineage>
</organism>
<name>A0A557ZTU5_9PSEU</name>
<dbReference type="AlphaFoldDB" id="A0A557ZTU5"/>
<dbReference type="OrthoDB" id="2665481at2"/>
<proteinExistence type="predicted"/>
<dbReference type="Gene3D" id="3.40.50.720">
    <property type="entry name" value="NAD(P)-binding Rossmann-like Domain"/>
    <property type="match status" value="1"/>
</dbReference>
<accession>A0A557ZTU5</accession>
<dbReference type="Pfam" id="PF13602">
    <property type="entry name" value="ADH_zinc_N_2"/>
    <property type="match status" value="1"/>
</dbReference>
<reference evidence="1 2" key="1">
    <citation type="submission" date="2019-07" db="EMBL/GenBank/DDBJ databases">
        <title>New species of Amycolatopsis and Streptomyces.</title>
        <authorList>
            <person name="Duangmal K."/>
            <person name="Teo W.F.A."/>
            <person name="Lipun K."/>
        </authorList>
    </citation>
    <scope>NUCLEOTIDE SEQUENCE [LARGE SCALE GENOMIC DNA]</scope>
    <source>
        <strain evidence="1 2">JCM 30562</strain>
    </source>
</reference>
<sequence>MGSGRLLSRALDDVAADVGAERVREAAPQVGHGVVPAFDRTARPVAPPACMRTLRFHEYEAPLDVLRLEDTEGAIHNDVLGEYAQLAAEGRFSVPVARTFPLEDWQTAAAPSQSGQARGKLVLRIG</sequence>
<dbReference type="Gene3D" id="3.90.180.10">
    <property type="entry name" value="Medium-chain alcohol dehydrogenases, catalytic domain"/>
    <property type="match status" value="1"/>
</dbReference>
<protein>
    <submittedName>
        <fullName evidence="1">Zinc-binding dehydrogenase</fullName>
    </submittedName>
</protein>
<evidence type="ECO:0000313" key="2">
    <source>
        <dbReference type="Proteomes" id="UP000318578"/>
    </source>
</evidence>
<gene>
    <name evidence="1" type="ORF">FNH06_36200</name>
</gene>
<keyword evidence="2" id="KW-1185">Reference proteome</keyword>
<evidence type="ECO:0000313" key="1">
    <source>
        <dbReference type="EMBL" id="TVT15422.1"/>
    </source>
</evidence>
<comment type="caution">
    <text evidence="1">The sequence shown here is derived from an EMBL/GenBank/DDBJ whole genome shotgun (WGS) entry which is preliminary data.</text>
</comment>
<dbReference type="EMBL" id="VJZA01000117">
    <property type="protein sequence ID" value="TVT15422.1"/>
    <property type="molecule type" value="Genomic_DNA"/>
</dbReference>